<evidence type="ECO:0000256" key="1">
    <source>
        <dbReference type="SAM" id="MobiDB-lite"/>
    </source>
</evidence>
<sequence length="520" mass="60832">MNLLTKKVSLTNDNDHTVINLLESSDEEEISQVEEAREPVVEEDNCVTLAWTDFKKSVFKNLSFEEKQLYTPPYHPKSNPDMLFMLHWRPFHPNLPGTSILDYTNHSIHWVRHHFPGMETYSVHDLYCKMVPMYGPDGSRKSNEELYGGDPNLPAHLQLAYTFVNSHDCPVVLFGRVVREWFAVEFNAVYEADKNRYIFKTNGIERTAYFLDHPEYLIRWCSNERFQHNMNIIEEIAVRHQVPVQISQKNKVQEVKPFVYKPTVMTKIARKDKQEMRVVREEQAEELRLRRRSEYLKMSAAKQAEIDEKRQASRDGCVVGGHSYAWWKKSPEERASITKSQMEGRKAKFVKHGRLPEIKQRQGERYRATVAAKTPEERQRPIEMQKAWKAGRTEEEKAVTRKRLADTVALKSEDERREAVKKMVESKARKSEADKLEQHLRTKATWASKSEEDMKAKMKKTSETIKKMSPEERKASLALTEVKKKATAAEKLRRKTLGLPELTQSEIRSRSWEKNLLQPK</sequence>
<evidence type="ECO:0000313" key="2">
    <source>
        <dbReference type="EMBL" id="THV43919.1"/>
    </source>
</evidence>
<proteinExistence type="predicted"/>
<gene>
    <name evidence="2" type="ORF">BGAL_0814g00020</name>
</gene>
<accession>A0A4S8QR40</accession>
<dbReference type="Proteomes" id="UP000308671">
    <property type="component" value="Unassembled WGS sequence"/>
</dbReference>
<dbReference type="OrthoDB" id="3546746at2759"/>
<feature type="compositionally biased region" description="Basic and acidic residues" evidence="1">
    <location>
        <begin position="413"/>
        <end position="440"/>
    </location>
</feature>
<comment type="caution">
    <text evidence="2">The sequence shown here is derived from an EMBL/GenBank/DDBJ whole genome shotgun (WGS) entry which is preliminary data.</text>
</comment>
<dbReference type="AlphaFoldDB" id="A0A4S8QR40"/>
<keyword evidence="3" id="KW-1185">Reference proteome</keyword>
<organism evidence="2 3">
    <name type="scientific">Botrytis galanthina</name>
    <dbReference type="NCBI Taxonomy" id="278940"/>
    <lineage>
        <taxon>Eukaryota</taxon>
        <taxon>Fungi</taxon>
        <taxon>Dikarya</taxon>
        <taxon>Ascomycota</taxon>
        <taxon>Pezizomycotina</taxon>
        <taxon>Leotiomycetes</taxon>
        <taxon>Helotiales</taxon>
        <taxon>Sclerotiniaceae</taxon>
        <taxon>Botrytis</taxon>
    </lineage>
</organism>
<reference evidence="2 3" key="1">
    <citation type="submission" date="2017-12" db="EMBL/GenBank/DDBJ databases">
        <title>Comparative genomics of Botrytis spp.</title>
        <authorList>
            <person name="Valero-Jimenez C.A."/>
            <person name="Tapia P."/>
            <person name="Veloso J."/>
            <person name="Silva-Moreno E."/>
            <person name="Staats M."/>
            <person name="Valdes J.H."/>
            <person name="Van Kan J.A.L."/>
        </authorList>
    </citation>
    <scope>NUCLEOTIDE SEQUENCE [LARGE SCALE GENOMIC DNA]</scope>
    <source>
        <strain evidence="2 3">MUCL435</strain>
    </source>
</reference>
<feature type="compositionally biased region" description="Basic and acidic residues" evidence="1">
    <location>
        <begin position="449"/>
        <end position="491"/>
    </location>
</feature>
<feature type="region of interest" description="Disordered" evidence="1">
    <location>
        <begin position="413"/>
        <end position="520"/>
    </location>
</feature>
<dbReference type="EMBL" id="PQXL01000809">
    <property type="protein sequence ID" value="THV43919.1"/>
    <property type="molecule type" value="Genomic_DNA"/>
</dbReference>
<name>A0A4S8QR40_9HELO</name>
<evidence type="ECO:0000313" key="3">
    <source>
        <dbReference type="Proteomes" id="UP000308671"/>
    </source>
</evidence>
<protein>
    <submittedName>
        <fullName evidence="2">Uncharacterized protein</fullName>
    </submittedName>
</protein>